<evidence type="ECO:0000256" key="1">
    <source>
        <dbReference type="SAM" id="MobiDB-lite"/>
    </source>
</evidence>
<feature type="compositionally biased region" description="Low complexity" evidence="1">
    <location>
        <begin position="28"/>
        <end position="38"/>
    </location>
</feature>
<comment type="caution">
    <text evidence="2">The sequence shown here is derived from an EMBL/GenBank/DDBJ whole genome shotgun (WGS) entry which is preliminary data.</text>
</comment>
<name>A0A6G0YY82_APHCR</name>
<dbReference type="EMBL" id="VUJU01002015">
    <property type="protein sequence ID" value="KAF0762892.1"/>
    <property type="molecule type" value="Genomic_DNA"/>
</dbReference>
<protein>
    <submittedName>
        <fullName evidence="2">E3 SUMO-protein ligase KIAA1586-like</fullName>
    </submittedName>
</protein>
<sequence>MSPTNKRPTASITNYFNPVTKKIKQNINNDTIDTQNITENSRTSDEDDPPPVMYNDKIISSTTVNPYILCDIDNCKTETLKANEDDKVTHDKITHYNSSWPADWTTEQWHAKKAKYEWLIFFDGKIGCSFCRDIGCLTKFKNRGVEISSEWAECKISGGKSNKKETRLSVLRNKIKRHLSSMAHKTASNIITEKESNILTKQFENNVYKMHKSTETIFRTAYFIAKNNRPYDDHFKLLELQKLNGIGVGTTLHSRFSSTNIISHIAAEMKEKIVLNIIKSNSKLSVLIDESTTMSTLSTMVVYVKSSISYEDPVFIFLDLVELRLQTAQNITNQLIECLHKSGFNDKFLKTNWISFVSDGASVLIGKKAGVAKLLKDKYHLIFNWHCLNHRLELAVNDTMKDINATNHFKSFIDSLYVLYNNSPKNKNELKDICNELDIIFVNIGRVLDVRWVASSWRAVKSVWRTFPALSQHFHSSSLDITRDAKSRSKYLGLYKKITSPEFISDLALMCDVLYELSTLSLALQGKDITLINADSKIKRTIRIIESFKYKNGDHMEEFKKDLSNMLFKNIKLTNYSRIVSINSDQFITSICVNLNSRLLDKNDIDNSILQDICILDKTTWPQTVGVRYGEDQVKRICDRFFLNKDNAVHGFREFLEEEKSSRTSILEMHNCVQTFPCSTAECERGFSLLNIICNDLRTRLTVEHISELMFIKINGPPLHLWKPEVYVKSWLVRHRSADDTRSKNIKKNIENQSIWNIL</sequence>
<dbReference type="PANTHER" id="PTHR46880">
    <property type="entry name" value="RAS-ASSOCIATING DOMAIN-CONTAINING PROTEIN"/>
    <property type="match status" value="1"/>
</dbReference>
<organism evidence="2 3">
    <name type="scientific">Aphis craccivora</name>
    <name type="common">Cowpea aphid</name>
    <dbReference type="NCBI Taxonomy" id="307492"/>
    <lineage>
        <taxon>Eukaryota</taxon>
        <taxon>Metazoa</taxon>
        <taxon>Ecdysozoa</taxon>
        <taxon>Arthropoda</taxon>
        <taxon>Hexapoda</taxon>
        <taxon>Insecta</taxon>
        <taxon>Pterygota</taxon>
        <taxon>Neoptera</taxon>
        <taxon>Paraneoptera</taxon>
        <taxon>Hemiptera</taxon>
        <taxon>Sternorrhyncha</taxon>
        <taxon>Aphidomorpha</taxon>
        <taxon>Aphidoidea</taxon>
        <taxon>Aphididae</taxon>
        <taxon>Aphidini</taxon>
        <taxon>Aphis</taxon>
        <taxon>Aphis</taxon>
    </lineage>
</organism>
<gene>
    <name evidence="2" type="ORF">FWK35_00008997</name>
</gene>
<dbReference type="GO" id="GO:0016874">
    <property type="term" value="F:ligase activity"/>
    <property type="evidence" value="ECO:0007669"/>
    <property type="project" value="UniProtKB-KW"/>
</dbReference>
<dbReference type="InterPro" id="IPR012337">
    <property type="entry name" value="RNaseH-like_sf"/>
</dbReference>
<evidence type="ECO:0000313" key="3">
    <source>
        <dbReference type="Proteomes" id="UP000478052"/>
    </source>
</evidence>
<feature type="region of interest" description="Disordered" evidence="1">
    <location>
        <begin position="28"/>
        <end position="52"/>
    </location>
</feature>
<dbReference type="Proteomes" id="UP000478052">
    <property type="component" value="Unassembled WGS sequence"/>
</dbReference>
<evidence type="ECO:0000313" key="2">
    <source>
        <dbReference type="EMBL" id="KAF0762892.1"/>
    </source>
</evidence>
<dbReference type="AlphaFoldDB" id="A0A6G0YY82"/>
<accession>A0A6G0YY82</accession>
<keyword evidence="2" id="KW-0436">Ligase</keyword>
<reference evidence="2 3" key="1">
    <citation type="submission" date="2019-08" db="EMBL/GenBank/DDBJ databases">
        <title>Whole genome of Aphis craccivora.</title>
        <authorList>
            <person name="Voronova N.V."/>
            <person name="Shulinski R.S."/>
            <person name="Bandarenka Y.V."/>
            <person name="Zhorov D.G."/>
            <person name="Warner D."/>
        </authorList>
    </citation>
    <scope>NUCLEOTIDE SEQUENCE [LARGE SCALE GENOMIC DNA]</scope>
    <source>
        <strain evidence="2">180601</strain>
        <tissue evidence="2">Whole Body</tissue>
    </source>
</reference>
<dbReference type="SUPFAM" id="SSF53098">
    <property type="entry name" value="Ribonuclease H-like"/>
    <property type="match status" value="1"/>
</dbReference>
<dbReference type="PANTHER" id="PTHR46880:SF8">
    <property type="entry name" value="E3 SUMO-PROTEIN LIGASE KIAA1586"/>
    <property type="match status" value="1"/>
</dbReference>
<dbReference type="OrthoDB" id="6625098at2759"/>
<keyword evidence="3" id="KW-1185">Reference proteome</keyword>
<proteinExistence type="predicted"/>